<dbReference type="STRING" id="177437.HRM2_15720"/>
<feature type="domain" description="PBP" evidence="3">
    <location>
        <begin position="29"/>
        <end position="267"/>
    </location>
</feature>
<dbReference type="HOGENOM" id="CLU_026228_7_1_7"/>
<evidence type="ECO:0000256" key="2">
    <source>
        <dbReference type="SAM" id="SignalP"/>
    </source>
</evidence>
<proteinExistence type="predicted"/>
<dbReference type="KEGG" id="dat:HRM2_15720"/>
<dbReference type="eggNOG" id="COG0226">
    <property type="taxonomic scope" value="Bacteria"/>
</dbReference>
<dbReference type="PROSITE" id="PS51257">
    <property type="entry name" value="PROKAR_LIPOPROTEIN"/>
    <property type="match status" value="1"/>
</dbReference>
<dbReference type="RefSeq" id="WP_015903468.1">
    <property type="nucleotide sequence ID" value="NC_012108.1"/>
</dbReference>
<dbReference type="PANTHER" id="PTHR30570:SF1">
    <property type="entry name" value="PHOSPHATE-BINDING PROTEIN PSTS"/>
    <property type="match status" value="1"/>
</dbReference>
<dbReference type="AlphaFoldDB" id="C0QA96"/>
<dbReference type="Proteomes" id="UP000000442">
    <property type="component" value="Chromosome"/>
</dbReference>
<feature type="signal peptide" evidence="2">
    <location>
        <begin position="1"/>
        <end position="22"/>
    </location>
</feature>
<dbReference type="EMBL" id="CP001087">
    <property type="protein sequence ID" value="ACN14681.1"/>
    <property type="molecule type" value="Genomic_DNA"/>
</dbReference>
<keyword evidence="5" id="KW-1185">Reference proteome</keyword>
<evidence type="ECO:0000259" key="3">
    <source>
        <dbReference type="Pfam" id="PF12849"/>
    </source>
</evidence>
<dbReference type="OrthoDB" id="5506472at2"/>
<accession>C0QA96</accession>
<reference evidence="4 5" key="1">
    <citation type="journal article" date="2009" name="Environ. Microbiol.">
        <title>Genome sequence of Desulfobacterium autotrophicum HRM2, a marine sulfate reducer oxidizing organic carbon completely to carbon dioxide.</title>
        <authorList>
            <person name="Strittmatter A.W."/>
            <person name="Liesegang H."/>
            <person name="Rabus R."/>
            <person name="Decker I."/>
            <person name="Amann J."/>
            <person name="Andres S."/>
            <person name="Henne A."/>
            <person name="Fricke W.F."/>
            <person name="Martinez-Arias R."/>
            <person name="Bartels D."/>
            <person name="Goesmann A."/>
            <person name="Krause L."/>
            <person name="Puehler A."/>
            <person name="Klenk H.P."/>
            <person name="Richter M."/>
            <person name="Schuler M."/>
            <person name="Gloeckner F.O."/>
            <person name="Meyerdierks A."/>
            <person name="Gottschalk G."/>
            <person name="Amann R."/>
        </authorList>
    </citation>
    <scope>NUCLEOTIDE SEQUENCE [LARGE SCALE GENOMIC DNA]</scope>
    <source>
        <strain evidence="5">ATCC 43914 / DSM 3382 / HRM2</strain>
    </source>
</reference>
<dbReference type="SUPFAM" id="SSF53850">
    <property type="entry name" value="Periplasmic binding protein-like II"/>
    <property type="match status" value="1"/>
</dbReference>
<sequence length="282" mass="30824">MKQPVLLSIIILTLMVSCWVSAGWSEDAAQTRRPVVITAAGSGVNIGITRLLAKALMKQNQHVKIDIPGSIGTRGAITAVADGAIALGLISRPLKNQEKAIGIVAHPYARVAIVIAAHSDVKDDTITSQELVEIFRGTKTHWQDGETIIVQAREKSDSGFLVLQNIIPEFKTVYIESSQAKRWTLYFNDQDANNAISNTPHAIGVTDLGMIKTEHLNAKALKLDGIDPNQENVISGRYPLSRQLSFIYRPGTLSDEAKLFLNFITTETGRDILQTNGYIPLL</sequence>
<feature type="chain" id="PRO_5002900496" evidence="2">
    <location>
        <begin position="23"/>
        <end position="282"/>
    </location>
</feature>
<dbReference type="Pfam" id="PF12849">
    <property type="entry name" value="PBP_like_2"/>
    <property type="match status" value="1"/>
</dbReference>
<name>C0QA96_DESAH</name>
<dbReference type="InterPro" id="IPR050811">
    <property type="entry name" value="Phosphate_ABC_transporter"/>
</dbReference>
<evidence type="ECO:0000313" key="4">
    <source>
        <dbReference type="EMBL" id="ACN14681.1"/>
    </source>
</evidence>
<protein>
    <submittedName>
        <fullName evidence="4">PstS4</fullName>
    </submittedName>
</protein>
<dbReference type="PANTHER" id="PTHR30570">
    <property type="entry name" value="PERIPLASMIC PHOSPHATE BINDING COMPONENT OF PHOSPHATE ABC TRANSPORTER"/>
    <property type="match status" value="1"/>
</dbReference>
<evidence type="ECO:0000313" key="5">
    <source>
        <dbReference type="Proteomes" id="UP000000442"/>
    </source>
</evidence>
<gene>
    <name evidence="4" type="primary">pstS4</name>
    <name evidence="4" type="ordered locus">HRM2_15720</name>
</gene>
<dbReference type="InterPro" id="IPR024370">
    <property type="entry name" value="PBP_domain"/>
</dbReference>
<organism evidence="4 5">
    <name type="scientific">Desulforapulum autotrophicum (strain ATCC 43914 / DSM 3382 / VKM B-1955 / HRM2)</name>
    <name type="common">Desulfobacterium autotrophicum</name>
    <dbReference type="NCBI Taxonomy" id="177437"/>
    <lineage>
        <taxon>Bacteria</taxon>
        <taxon>Pseudomonadati</taxon>
        <taxon>Thermodesulfobacteriota</taxon>
        <taxon>Desulfobacteria</taxon>
        <taxon>Desulfobacterales</taxon>
        <taxon>Desulfobacteraceae</taxon>
        <taxon>Desulforapulum</taxon>
    </lineage>
</organism>
<evidence type="ECO:0000256" key="1">
    <source>
        <dbReference type="ARBA" id="ARBA00022729"/>
    </source>
</evidence>
<dbReference type="Gene3D" id="3.40.190.10">
    <property type="entry name" value="Periplasmic binding protein-like II"/>
    <property type="match status" value="2"/>
</dbReference>
<keyword evidence="1 2" id="KW-0732">Signal</keyword>